<dbReference type="EMBL" id="JAUTAL010000001">
    <property type="protein sequence ID" value="MDQ1096448.1"/>
    <property type="molecule type" value="Genomic_DNA"/>
</dbReference>
<gene>
    <name evidence="1" type="ORF">QE404_001595</name>
</gene>
<organism evidence="1 2">
    <name type="scientific">Chryseobacterium camelliae</name>
    <dbReference type="NCBI Taxonomy" id="1265445"/>
    <lineage>
        <taxon>Bacteria</taxon>
        <taxon>Pseudomonadati</taxon>
        <taxon>Bacteroidota</taxon>
        <taxon>Flavobacteriia</taxon>
        <taxon>Flavobacteriales</taxon>
        <taxon>Weeksellaceae</taxon>
        <taxon>Chryseobacterium group</taxon>
        <taxon>Chryseobacterium</taxon>
    </lineage>
</organism>
<dbReference type="InterPro" id="IPR021866">
    <property type="entry name" value="SpoIIAA-like"/>
</dbReference>
<dbReference type="Proteomes" id="UP001225072">
    <property type="component" value="Unassembled WGS sequence"/>
</dbReference>
<protein>
    <recommendedName>
        <fullName evidence="3">STAS/SEC14 domain-containing protein</fullName>
    </recommendedName>
</protein>
<evidence type="ECO:0000313" key="2">
    <source>
        <dbReference type="Proteomes" id="UP001225072"/>
    </source>
</evidence>
<accession>A0ABU0THB3</accession>
<evidence type="ECO:0008006" key="3">
    <source>
        <dbReference type="Google" id="ProtNLM"/>
    </source>
</evidence>
<comment type="caution">
    <text evidence="1">The sequence shown here is derived from an EMBL/GenBank/DDBJ whole genome shotgun (WGS) entry which is preliminary data.</text>
</comment>
<keyword evidence="2" id="KW-1185">Reference proteome</keyword>
<reference evidence="1 2" key="1">
    <citation type="submission" date="2023-07" db="EMBL/GenBank/DDBJ databases">
        <title>Functional and genomic diversity of the sorghum phyllosphere microbiome.</title>
        <authorList>
            <person name="Shade A."/>
        </authorList>
    </citation>
    <scope>NUCLEOTIDE SEQUENCE [LARGE SCALE GENOMIC DNA]</scope>
    <source>
        <strain evidence="1 2">SORGH_AS_1064</strain>
    </source>
</reference>
<dbReference type="InterPro" id="IPR036513">
    <property type="entry name" value="STAS_dom_sf"/>
</dbReference>
<sequence length="123" mass="14115">MLQPIATAPRNIAAFEASGEITKEDFDGVIKIIDEKIEQEGELNYLLKLDTPLKNFTFAAWMNDAWLGIKNITKWNRCAIVTDEESIQKFTDMVSKVMIGEFRGYDKHEYDKAEHWVATGQDL</sequence>
<name>A0ABU0THB3_9FLAO</name>
<dbReference type="SUPFAM" id="SSF52091">
    <property type="entry name" value="SpoIIaa-like"/>
    <property type="match status" value="1"/>
</dbReference>
<dbReference type="RefSeq" id="WP_307448863.1">
    <property type="nucleotide sequence ID" value="NZ_JAUTAL010000001.1"/>
</dbReference>
<dbReference type="Pfam" id="PF11964">
    <property type="entry name" value="SpoIIAA-like"/>
    <property type="match status" value="1"/>
</dbReference>
<dbReference type="Gene3D" id="3.40.50.10600">
    <property type="entry name" value="SpoIIaa-like domains"/>
    <property type="match status" value="1"/>
</dbReference>
<dbReference type="InterPro" id="IPR038396">
    <property type="entry name" value="SpoIIAA-like_sf"/>
</dbReference>
<proteinExistence type="predicted"/>
<evidence type="ECO:0000313" key="1">
    <source>
        <dbReference type="EMBL" id="MDQ1096448.1"/>
    </source>
</evidence>